<organism evidence="1 2">
    <name type="scientific">Rothia endophytica</name>
    <dbReference type="NCBI Taxonomy" id="1324766"/>
    <lineage>
        <taxon>Bacteria</taxon>
        <taxon>Bacillati</taxon>
        <taxon>Actinomycetota</taxon>
        <taxon>Actinomycetes</taxon>
        <taxon>Micrococcales</taxon>
        <taxon>Micrococcaceae</taxon>
        <taxon>Rothia</taxon>
    </lineage>
</organism>
<comment type="caution">
    <text evidence="1">The sequence shown here is derived from an EMBL/GenBank/DDBJ whole genome shotgun (WGS) entry which is preliminary data.</text>
</comment>
<name>A0ABP9BAT8_9MICC</name>
<dbReference type="Proteomes" id="UP001500187">
    <property type="component" value="Unassembled WGS sequence"/>
</dbReference>
<sequence>MQTLTAQHAVVQGHAHFVKTTKFYPPDFEIFCPCPWFTPRQGLINNQDLNLHSNI</sequence>
<reference evidence="2" key="1">
    <citation type="journal article" date="2019" name="Int. J. Syst. Evol. Microbiol.">
        <title>The Global Catalogue of Microorganisms (GCM) 10K type strain sequencing project: providing services to taxonomists for standard genome sequencing and annotation.</title>
        <authorList>
            <consortium name="The Broad Institute Genomics Platform"/>
            <consortium name="The Broad Institute Genome Sequencing Center for Infectious Disease"/>
            <person name="Wu L."/>
            <person name="Ma J."/>
        </authorList>
    </citation>
    <scope>NUCLEOTIDE SEQUENCE [LARGE SCALE GENOMIC DNA]</scope>
    <source>
        <strain evidence="2">JCM 18541</strain>
    </source>
</reference>
<proteinExistence type="predicted"/>
<protein>
    <submittedName>
        <fullName evidence="1">Uncharacterized protein</fullName>
    </submittedName>
</protein>
<evidence type="ECO:0000313" key="2">
    <source>
        <dbReference type="Proteomes" id="UP001500187"/>
    </source>
</evidence>
<evidence type="ECO:0000313" key="1">
    <source>
        <dbReference type="EMBL" id="GAA4792854.1"/>
    </source>
</evidence>
<keyword evidence="2" id="KW-1185">Reference proteome</keyword>
<accession>A0ABP9BAT8</accession>
<dbReference type="EMBL" id="BAABKP010000001">
    <property type="protein sequence ID" value="GAA4792854.1"/>
    <property type="molecule type" value="Genomic_DNA"/>
</dbReference>
<gene>
    <name evidence="1" type="ORF">GCM10023352_09270</name>
</gene>